<dbReference type="EMBL" id="JACGWJ010000012">
    <property type="protein sequence ID" value="KAL0386145.1"/>
    <property type="molecule type" value="Genomic_DNA"/>
</dbReference>
<sequence length="63" mass="7127">MQRSIQLVHLGPWTRYKVTPQEEDTLELPVTGDQIKEALFSVADDKAQGQMVSWPLLPRLHGA</sequence>
<organism evidence="1">
    <name type="scientific">Sesamum radiatum</name>
    <name type="common">Black benniseed</name>
    <dbReference type="NCBI Taxonomy" id="300843"/>
    <lineage>
        <taxon>Eukaryota</taxon>
        <taxon>Viridiplantae</taxon>
        <taxon>Streptophyta</taxon>
        <taxon>Embryophyta</taxon>
        <taxon>Tracheophyta</taxon>
        <taxon>Spermatophyta</taxon>
        <taxon>Magnoliopsida</taxon>
        <taxon>eudicotyledons</taxon>
        <taxon>Gunneridae</taxon>
        <taxon>Pentapetalae</taxon>
        <taxon>asterids</taxon>
        <taxon>lamiids</taxon>
        <taxon>Lamiales</taxon>
        <taxon>Pedaliaceae</taxon>
        <taxon>Sesamum</taxon>
    </lineage>
</organism>
<evidence type="ECO:0000313" key="1">
    <source>
        <dbReference type="EMBL" id="KAL0386145.1"/>
    </source>
</evidence>
<name>A0AAW2S215_SESRA</name>
<accession>A0AAW2S215</accession>
<protein>
    <submittedName>
        <fullName evidence="1">Uncharacterized protein</fullName>
    </submittedName>
</protein>
<comment type="caution">
    <text evidence="1">The sequence shown here is derived from an EMBL/GenBank/DDBJ whole genome shotgun (WGS) entry which is preliminary data.</text>
</comment>
<reference evidence="1" key="2">
    <citation type="journal article" date="2024" name="Plant">
        <title>Genomic evolution and insights into agronomic trait innovations of Sesamum species.</title>
        <authorList>
            <person name="Miao H."/>
            <person name="Wang L."/>
            <person name="Qu L."/>
            <person name="Liu H."/>
            <person name="Sun Y."/>
            <person name="Le M."/>
            <person name="Wang Q."/>
            <person name="Wei S."/>
            <person name="Zheng Y."/>
            <person name="Lin W."/>
            <person name="Duan Y."/>
            <person name="Cao H."/>
            <person name="Xiong S."/>
            <person name="Wang X."/>
            <person name="Wei L."/>
            <person name="Li C."/>
            <person name="Ma Q."/>
            <person name="Ju M."/>
            <person name="Zhao R."/>
            <person name="Li G."/>
            <person name="Mu C."/>
            <person name="Tian Q."/>
            <person name="Mei H."/>
            <person name="Zhang T."/>
            <person name="Gao T."/>
            <person name="Zhang H."/>
        </authorList>
    </citation>
    <scope>NUCLEOTIDE SEQUENCE</scope>
    <source>
        <strain evidence="1">G02</strain>
    </source>
</reference>
<dbReference type="AlphaFoldDB" id="A0AAW2S215"/>
<proteinExistence type="predicted"/>
<gene>
    <name evidence="1" type="ORF">Sradi_3008800</name>
</gene>
<reference evidence="1" key="1">
    <citation type="submission" date="2020-06" db="EMBL/GenBank/DDBJ databases">
        <authorList>
            <person name="Li T."/>
            <person name="Hu X."/>
            <person name="Zhang T."/>
            <person name="Song X."/>
            <person name="Zhang H."/>
            <person name="Dai N."/>
            <person name="Sheng W."/>
            <person name="Hou X."/>
            <person name="Wei L."/>
        </authorList>
    </citation>
    <scope>NUCLEOTIDE SEQUENCE</scope>
    <source>
        <strain evidence="1">G02</strain>
        <tissue evidence="1">Leaf</tissue>
    </source>
</reference>